<dbReference type="RefSeq" id="WP_380801185.1">
    <property type="nucleotide sequence ID" value="NZ_JBHUIV010000010.1"/>
</dbReference>
<keyword evidence="1" id="KW-1133">Transmembrane helix</keyword>
<organism evidence="3 4">
    <name type="scientific">Shivajiella indica</name>
    <dbReference type="NCBI Taxonomy" id="872115"/>
    <lineage>
        <taxon>Bacteria</taxon>
        <taxon>Pseudomonadati</taxon>
        <taxon>Bacteroidota</taxon>
        <taxon>Cytophagia</taxon>
        <taxon>Cytophagales</taxon>
        <taxon>Cyclobacteriaceae</taxon>
        <taxon>Shivajiella</taxon>
    </lineage>
</organism>
<reference evidence="4" key="1">
    <citation type="journal article" date="2019" name="Int. J. Syst. Evol. Microbiol.">
        <title>The Global Catalogue of Microorganisms (GCM) 10K type strain sequencing project: providing services to taxonomists for standard genome sequencing and annotation.</title>
        <authorList>
            <consortium name="The Broad Institute Genomics Platform"/>
            <consortium name="The Broad Institute Genome Sequencing Center for Infectious Disease"/>
            <person name="Wu L."/>
            <person name="Ma J."/>
        </authorList>
    </citation>
    <scope>NUCLEOTIDE SEQUENCE [LARGE SCALE GENOMIC DNA]</scope>
    <source>
        <strain evidence="4">KCTC 19812</strain>
    </source>
</reference>
<keyword evidence="4" id="KW-1185">Reference proteome</keyword>
<dbReference type="EMBL" id="JBHUIV010000010">
    <property type="protein sequence ID" value="MFD2201267.1"/>
    <property type="molecule type" value="Genomic_DNA"/>
</dbReference>
<dbReference type="InterPro" id="IPR052336">
    <property type="entry name" value="MlaD_Phospholipid_Transporter"/>
</dbReference>
<dbReference type="PANTHER" id="PTHR33371:SF4">
    <property type="entry name" value="INTERMEMBRANE PHOSPHOLIPID TRANSPORT SYSTEM BINDING PROTEIN MLAD"/>
    <property type="match status" value="1"/>
</dbReference>
<dbReference type="Pfam" id="PF02470">
    <property type="entry name" value="MlaD"/>
    <property type="match status" value="1"/>
</dbReference>
<dbReference type="InterPro" id="IPR003399">
    <property type="entry name" value="Mce/MlaD"/>
</dbReference>
<feature type="transmembrane region" description="Helical" evidence="1">
    <location>
        <begin position="12"/>
        <end position="31"/>
    </location>
</feature>
<feature type="domain" description="Mce/MlaD" evidence="2">
    <location>
        <begin position="42"/>
        <end position="117"/>
    </location>
</feature>
<dbReference type="Proteomes" id="UP001597414">
    <property type="component" value="Unassembled WGS sequence"/>
</dbReference>
<proteinExistence type="predicted"/>
<evidence type="ECO:0000313" key="3">
    <source>
        <dbReference type="EMBL" id="MFD2201267.1"/>
    </source>
</evidence>
<dbReference type="PANTHER" id="PTHR33371">
    <property type="entry name" value="INTERMEMBRANE PHOSPHOLIPID TRANSPORT SYSTEM BINDING PROTEIN MLAD-RELATED"/>
    <property type="match status" value="1"/>
</dbReference>
<evidence type="ECO:0000313" key="4">
    <source>
        <dbReference type="Proteomes" id="UP001597414"/>
    </source>
</evidence>
<sequence length="334" mass="37333">MKEKRKIENAKLGILVLSGTLFLVFTLYMIGKNQNIFGASFTITSVVDNVNGLVPGNNVRFKGIDVGTVKSIEIANDSLIYIHMYVHKKMQPFIKKNAMTSINTDGLMGNKIIQIIPQQGESEPVEEGDIIYALTPLDTDAMLKRLEGTGEYLEITFLNLSEIAEKLNKSENLWNFLNDPELTDEIKSTIKELRRAGSNASQMAAAGKEMIQTFEQGDGIMKRAFTDSLMADNIASALEKIVAISQEMSVVAEDVKKIVEDIEAGEGTAGLILTDSLMRESLMNTMMNIEAGTANFNQNMEALKSSFLLRKYFRKLEEEKMYEEQEKRKASKKN</sequence>
<keyword evidence="1" id="KW-0812">Transmembrane</keyword>
<accession>A0ABW5B5T3</accession>
<comment type="caution">
    <text evidence="3">The sequence shown here is derived from an EMBL/GenBank/DDBJ whole genome shotgun (WGS) entry which is preliminary data.</text>
</comment>
<evidence type="ECO:0000256" key="1">
    <source>
        <dbReference type="SAM" id="Phobius"/>
    </source>
</evidence>
<gene>
    <name evidence="3" type="ORF">ACFSKV_06800</name>
</gene>
<protein>
    <submittedName>
        <fullName evidence="3">MlaD family protein</fullName>
    </submittedName>
</protein>
<evidence type="ECO:0000259" key="2">
    <source>
        <dbReference type="Pfam" id="PF02470"/>
    </source>
</evidence>
<keyword evidence="1" id="KW-0472">Membrane</keyword>
<name>A0ABW5B5T3_9BACT</name>